<protein>
    <submittedName>
        <fullName evidence="2">Uncharacterized protein</fullName>
    </submittedName>
</protein>
<evidence type="ECO:0000256" key="1">
    <source>
        <dbReference type="SAM" id="MobiDB-lite"/>
    </source>
</evidence>
<feature type="compositionally biased region" description="Basic residues" evidence="1">
    <location>
        <begin position="1"/>
        <end position="26"/>
    </location>
</feature>
<accession>A0A9P7J3K9</accession>
<dbReference type="EMBL" id="JABBWE010000008">
    <property type="protein sequence ID" value="KAG1800983.1"/>
    <property type="molecule type" value="Genomic_DNA"/>
</dbReference>
<gene>
    <name evidence="2" type="ORF">HD556DRAFT_1304943</name>
</gene>
<evidence type="ECO:0000313" key="3">
    <source>
        <dbReference type="Proteomes" id="UP000719766"/>
    </source>
</evidence>
<feature type="region of interest" description="Disordered" evidence="1">
    <location>
        <begin position="1"/>
        <end position="91"/>
    </location>
</feature>
<comment type="caution">
    <text evidence="2">The sequence shown here is derived from an EMBL/GenBank/DDBJ whole genome shotgun (WGS) entry which is preliminary data.</text>
</comment>
<feature type="compositionally biased region" description="Low complexity" evidence="1">
    <location>
        <begin position="27"/>
        <end position="41"/>
    </location>
</feature>
<dbReference type="RefSeq" id="XP_041164725.1">
    <property type="nucleotide sequence ID" value="XM_041299722.1"/>
</dbReference>
<dbReference type="GeneID" id="64593486"/>
<evidence type="ECO:0000313" key="2">
    <source>
        <dbReference type="EMBL" id="KAG1800983.1"/>
    </source>
</evidence>
<name>A0A9P7J3K9_9AGAM</name>
<organism evidence="2 3">
    <name type="scientific">Suillus plorans</name>
    <dbReference type="NCBI Taxonomy" id="116603"/>
    <lineage>
        <taxon>Eukaryota</taxon>
        <taxon>Fungi</taxon>
        <taxon>Dikarya</taxon>
        <taxon>Basidiomycota</taxon>
        <taxon>Agaricomycotina</taxon>
        <taxon>Agaricomycetes</taxon>
        <taxon>Agaricomycetidae</taxon>
        <taxon>Boletales</taxon>
        <taxon>Suillineae</taxon>
        <taxon>Suillaceae</taxon>
        <taxon>Suillus</taxon>
    </lineage>
</organism>
<keyword evidence="3" id="KW-1185">Reference proteome</keyword>
<dbReference type="Proteomes" id="UP000719766">
    <property type="component" value="Unassembled WGS sequence"/>
</dbReference>
<proteinExistence type="predicted"/>
<dbReference type="InterPro" id="IPR046521">
    <property type="entry name" value="DUF6698"/>
</dbReference>
<dbReference type="Pfam" id="PF20414">
    <property type="entry name" value="DUF6698"/>
    <property type="match status" value="1"/>
</dbReference>
<feature type="region of interest" description="Disordered" evidence="1">
    <location>
        <begin position="398"/>
        <end position="429"/>
    </location>
</feature>
<sequence>MTRGHLSRGHGSRQPHHASQKSKGRGRSQSTRAQSSLSPSLSPSPPPAPERVRSRKRRHEESESPTDDSEDDHNHLTKSSIKKDTDPIKSKGRIFGRMGEMWRPFASVLDDGVGRDADDDPQAYTTIQNIHHEIYRELVKIAPGIPDEIKRLGAQGSAIISAKLEVGRRGSRSEDINSMKDKIGRWRTFAPPYNPDHRSMLGFKHPDCGKLLCPASLDWNDSRHHTETTGSVRSNLRDGITKARPDDFPLFLYSDEQVDTEDLFHGFLRNMILVKAGDAHGYLHVFRGPSTATNSVRSGTCKGNAATHSINKVSVPSIAYIATLICFVLSDQPTFSAGGTSGHWPYRTFYRTLLEVVSIMDSHEREDLLNWWNDKIYADFADLEEENDGVLSMATRMKAQATSASRPRPRPMAVNRENRDNVLESVGTS</sequence>
<dbReference type="AlphaFoldDB" id="A0A9P7J3K9"/>
<reference evidence="2" key="1">
    <citation type="journal article" date="2020" name="New Phytol.">
        <title>Comparative genomics reveals dynamic genome evolution in host specialist ectomycorrhizal fungi.</title>
        <authorList>
            <person name="Lofgren L.A."/>
            <person name="Nguyen N.H."/>
            <person name="Vilgalys R."/>
            <person name="Ruytinx J."/>
            <person name="Liao H.L."/>
            <person name="Branco S."/>
            <person name="Kuo A."/>
            <person name="LaButti K."/>
            <person name="Lipzen A."/>
            <person name="Andreopoulos W."/>
            <person name="Pangilinan J."/>
            <person name="Riley R."/>
            <person name="Hundley H."/>
            <person name="Na H."/>
            <person name="Barry K."/>
            <person name="Grigoriev I.V."/>
            <person name="Stajich J.E."/>
            <person name="Kennedy P.G."/>
        </authorList>
    </citation>
    <scope>NUCLEOTIDE SEQUENCE</scope>
    <source>
        <strain evidence="2">S12</strain>
    </source>
</reference>
<dbReference type="OrthoDB" id="3220614at2759"/>